<keyword evidence="2" id="KW-0238">DNA-binding</keyword>
<proteinExistence type="predicted"/>
<comment type="caution">
    <text evidence="5">The sequence shown here is derived from an EMBL/GenBank/DDBJ whole genome shotgun (WGS) entry which is preliminary data.</text>
</comment>
<dbReference type="GO" id="GO:0003700">
    <property type="term" value="F:DNA-binding transcription factor activity"/>
    <property type="evidence" value="ECO:0007669"/>
    <property type="project" value="InterPro"/>
</dbReference>
<evidence type="ECO:0000313" key="6">
    <source>
        <dbReference type="Proteomes" id="UP000433359"/>
    </source>
</evidence>
<dbReference type="SUPFAM" id="SSF46689">
    <property type="entry name" value="Homeodomain-like"/>
    <property type="match status" value="2"/>
</dbReference>
<evidence type="ECO:0000256" key="1">
    <source>
        <dbReference type="ARBA" id="ARBA00023015"/>
    </source>
</evidence>
<dbReference type="PANTHER" id="PTHR47504">
    <property type="entry name" value="RIGHT ORIGIN-BINDING PROTEIN"/>
    <property type="match status" value="1"/>
</dbReference>
<dbReference type="Pfam" id="PF14526">
    <property type="entry name" value="Cass2"/>
    <property type="match status" value="2"/>
</dbReference>
<dbReference type="RefSeq" id="WP_154580496.1">
    <property type="nucleotide sequence ID" value="NZ_VULP01000003.1"/>
</dbReference>
<dbReference type="SMART" id="SM00342">
    <property type="entry name" value="HTH_ARAC"/>
    <property type="match status" value="2"/>
</dbReference>
<dbReference type="Pfam" id="PF12833">
    <property type="entry name" value="HTH_18"/>
    <property type="match status" value="2"/>
</dbReference>
<dbReference type="PANTHER" id="PTHR47504:SF5">
    <property type="entry name" value="RIGHT ORIGIN-BINDING PROTEIN"/>
    <property type="match status" value="1"/>
</dbReference>
<dbReference type="InterPro" id="IPR050959">
    <property type="entry name" value="MarA-like"/>
</dbReference>
<dbReference type="PROSITE" id="PS01124">
    <property type="entry name" value="HTH_ARAC_FAMILY_2"/>
    <property type="match status" value="2"/>
</dbReference>
<protein>
    <submittedName>
        <fullName evidence="5">Helix-turn-helix domain-containing protein</fullName>
    </submittedName>
</protein>
<dbReference type="InterPro" id="IPR018060">
    <property type="entry name" value="HTH_AraC"/>
</dbReference>
<feature type="domain" description="HTH araC/xylS-type" evidence="4">
    <location>
        <begin position="1"/>
        <end position="80"/>
    </location>
</feature>
<dbReference type="InterPro" id="IPR009057">
    <property type="entry name" value="Homeodomain-like_sf"/>
</dbReference>
<dbReference type="InterPro" id="IPR011256">
    <property type="entry name" value="Reg_factor_effector_dom_sf"/>
</dbReference>
<organism evidence="5 6">
    <name type="scientific">Anaerobutyricum soehngenii</name>
    <dbReference type="NCBI Taxonomy" id="105843"/>
    <lineage>
        <taxon>Bacteria</taxon>
        <taxon>Bacillati</taxon>
        <taxon>Bacillota</taxon>
        <taxon>Clostridia</taxon>
        <taxon>Lachnospirales</taxon>
        <taxon>Lachnospiraceae</taxon>
        <taxon>Anaerobutyricum</taxon>
    </lineage>
</organism>
<evidence type="ECO:0000259" key="4">
    <source>
        <dbReference type="PROSITE" id="PS01124"/>
    </source>
</evidence>
<evidence type="ECO:0000256" key="3">
    <source>
        <dbReference type="ARBA" id="ARBA00023163"/>
    </source>
</evidence>
<evidence type="ECO:0000313" key="5">
    <source>
        <dbReference type="EMBL" id="MSU81332.1"/>
    </source>
</evidence>
<dbReference type="GO" id="GO:0043565">
    <property type="term" value="F:sequence-specific DNA binding"/>
    <property type="evidence" value="ECO:0007669"/>
    <property type="project" value="InterPro"/>
</dbReference>
<keyword evidence="3" id="KW-0804">Transcription</keyword>
<dbReference type="InterPro" id="IPR029441">
    <property type="entry name" value="Cass2"/>
</dbReference>
<dbReference type="EMBL" id="VULP01000003">
    <property type="protein sequence ID" value="MSU81332.1"/>
    <property type="molecule type" value="Genomic_DNA"/>
</dbReference>
<dbReference type="Proteomes" id="UP000433359">
    <property type="component" value="Unassembled WGS sequence"/>
</dbReference>
<sequence>MADYFQYNEAYFAKKFSDYFEIPYGRFIQMLRLRQAAHELSEGRKSAKEIAREYEYSEVRSFSKAFKREIGMTPREFQHADISAPDMPLRKTINGHKLKLQYIRMDKIQMAGYPVPARHGRKTDLLRECAYPFERPDDRIDLDDSKMQVGLWWHDSKGELYYLMGPTVYEGQEMTDGMISIGIPGGDYAVFSVERGNDHQDVLKTQRRMVQYAMMEWEIMNWKEPDRMAFTYEAFDKNYTYLFLPLVRGMLKQETMEEKDTHGIDRWIDYIDRHITEDLTIQDIAMAVHYSETHFREIFKSYYGTSPTDYIRRRRLYLTASEIRNAKNKREIQKIAEKYHFRSPDTFCEMFRKEFNVDPEEYSQVDFDVVNLEQYYSRHKEQIKVIICEENETKMIGVALRSYETEEERKDDIDIPGLAGYWMKHNTEPLKNTVYACKEPGKENKMALWCNASSGKGYDYILGPVVQDFENLPDHVRPYTVDGGKYAVFETLDTSDEANLADAYRMLTRLVFYGWIKENRVRVNLNKLTFVRYYDRKLHFYVPLYS</sequence>
<dbReference type="Gene3D" id="3.20.80.10">
    <property type="entry name" value="Regulatory factor, effector binding domain"/>
    <property type="match status" value="2"/>
</dbReference>
<reference evidence="5 6" key="1">
    <citation type="submission" date="2019-08" db="EMBL/GenBank/DDBJ databases">
        <title>In-depth cultivation of the pig gut microbiome towards novel bacterial diversity and tailored functional studies.</title>
        <authorList>
            <person name="Wylensek D."/>
            <person name="Hitch T.C.A."/>
            <person name="Clavel T."/>
        </authorList>
    </citation>
    <scope>NUCLEOTIDE SEQUENCE [LARGE SCALE GENOMIC DNA]</scope>
    <source>
        <strain evidence="5 6">BSM-383-APC-4H</strain>
    </source>
</reference>
<evidence type="ECO:0000256" key="2">
    <source>
        <dbReference type="ARBA" id="ARBA00023125"/>
    </source>
</evidence>
<name>A0A6N7Y0D5_9FIRM</name>
<accession>A0A6N7Y0D5</accession>
<feature type="domain" description="HTH araC/xylS-type" evidence="4">
    <location>
        <begin position="265"/>
        <end position="365"/>
    </location>
</feature>
<keyword evidence="1" id="KW-0805">Transcription regulation</keyword>
<dbReference type="Gene3D" id="1.10.10.60">
    <property type="entry name" value="Homeodomain-like"/>
    <property type="match status" value="3"/>
</dbReference>
<gene>
    <name evidence="5" type="ORF">FYJ25_02910</name>
</gene>
<dbReference type="AlphaFoldDB" id="A0A6N7Y0D5"/>